<keyword evidence="4" id="KW-0238">DNA-binding</keyword>
<accession>A0A1V8SQ88</accession>
<comment type="similarity">
    <text evidence="2">Belongs to the histone H3 family.</text>
</comment>
<dbReference type="PRINTS" id="PR00622">
    <property type="entry name" value="HISTONEH3"/>
</dbReference>
<dbReference type="Pfam" id="PF00125">
    <property type="entry name" value="Histone"/>
    <property type="match status" value="1"/>
</dbReference>
<dbReference type="GO" id="GO:0030527">
    <property type="term" value="F:structural constituent of chromatin"/>
    <property type="evidence" value="ECO:0007669"/>
    <property type="project" value="InterPro"/>
</dbReference>
<dbReference type="Gene3D" id="1.10.20.10">
    <property type="entry name" value="Histone, subunit A"/>
    <property type="match status" value="1"/>
</dbReference>
<feature type="region of interest" description="Disordered" evidence="5">
    <location>
        <begin position="1"/>
        <end position="85"/>
    </location>
</feature>
<dbReference type="SUPFAM" id="SSF47113">
    <property type="entry name" value="Histone-fold"/>
    <property type="match status" value="1"/>
</dbReference>
<dbReference type="InterPro" id="IPR007125">
    <property type="entry name" value="H2A/H2B/H3"/>
</dbReference>
<comment type="subcellular location">
    <subcellularLocation>
        <location evidence="1">Chromosome</location>
    </subcellularLocation>
</comment>
<dbReference type="Proteomes" id="UP000192596">
    <property type="component" value="Unassembled WGS sequence"/>
</dbReference>
<dbReference type="InterPro" id="IPR009072">
    <property type="entry name" value="Histone-fold"/>
</dbReference>
<evidence type="ECO:0000313" key="7">
    <source>
        <dbReference type="EMBL" id="OQO01151.1"/>
    </source>
</evidence>
<evidence type="ECO:0000256" key="5">
    <source>
        <dbReference type="SAM" id="MobiDB-lite"/>
    </source>
</evidence>
<dbReference type="GO" id="GO:0003677">
    <property type="term" value="F:DNA binding"/>
    <property type="evidence" value="ECO:0007669"/>
    <property type="project" value="InterPro"/>
</dbReference>
<dbReference type="InParanoid" id="A0A1V8SQ88"/>
<evidence type="ECO:0000256" key="3">
    <source>
        <dbReference type="ARBA" id="ARBA00022454"/>
    </source>
</evidence>
<keyword evidence="4" id="KW-0544">Nucleosome core</keyword>
<dbReference type="GO" id="GO:0000786">
    <property type="term" value="C:nucleosome"/>
    <property type="evidence" value="ECO:0007669"/>
    <property type="project" value="UniProtKB-KW"/>
</dbReference>
<keyword evidence="8" id="KW-1185">Reference proteome</keyword>
<dbReference type="SMART" id="SM00428">
    <property type="entry name" value="H3"/>
    <property type="match status" value="1"/>
</dbReference>
<comment type="caution">
    <text evidence="7">The sequence shown here is derived from an EMBL/GenBank/DDBJ whole genome shotgun (WGS) entry which is preliminary data.</text>
</comment>
<organism evidence="7 8">
    <name type="scientific">Cryoendolithus antarcticus</name>
    <dbReference type="NCBI Taxonomy" id="1507870"/>
    <lineage>
        <taxon>Eukaryota</taxon>
        <taxon>Fungi</taxon>
        <taxon>Dikarya</taxon>
        <taxon>Ascomycota</taxon>
        <taxon>Pezizomycotina</taxon>
        <taxon>Dothideomycetes</taxon>
        <taxon>Dothideomycetidae</taxon>
        <taxon>Cladosporiales</taxon>
        <taxon>Cladosporiaceae</taxon>
        <taxon>Cryoendolithus</taxon>
    </lineage>
</organism>
<dbReference type="GO" id="GO:0046982">
    <property type="term" value="F:protein heterodimerization activity"/>
    <property type="evidence" value="ECO:0007669"/>
    <property type="project" value="InterPro"/>
</dbReference>
<dbReference type="PANTHER" id="PTHR11426">
    <property type="entry name" value="HISTONE H3"/>
    <property type="match status" value="1"/>
</dbReference>
<evidence type="ECO:0000313" key="8">
    <source>
        <dbReference type="Proteomes" id="UP000192596"/>
    </source>
</evidence>
<protein>
    <recommendedName>
        <fullName evidence="6">Core Histone H2A/H2B/H3 domain-containing protein</fullName>
    </recommendedName>
</protein>
<evidence type="ECO:0000259" key="6">
    <source>
        <dbReference type="Pfam" id="PF00125"/>
    </source>
</evidence>
<dbReference type="EMBL" id="NAJO01000032">
    <property type="protein sequence ID" value="OQO01151.1"/>
    <property type="molecule type" value="Genomic_DNA"/>
</dbReference>
<name>A0A1V8SQ88_9PEZI</name>
<reference evidence="8" key="1">
    <citation type="submission" date="2017-03" db="EMBL/GenBank/DDBJ databases">
        <title>Genomes of endolithic fungi from Antarctica.</title>
        <authorList>
            <person name="Coleine C."/>
            <person name="Masonjones S."/>
            <person name="Stajich J.E."/>
        </authorList>
    </citation>
    <scope>NUCLEOTIDE SEQUENCE [LARGE SCALE GENOMIC DNA]</scope>
    <source>
        <strain evidence="8">CCFEE 5527</strain>
    </source>
</reference>
<dbReference type="AlphaFoldDB" id="A0A1V8SQ88"/>
<evidence type="ECO:0000256" key="1">
    <source>
        <dbReference type="ARBA" id="ARBA00004286"/>
    </source>
</evidence>
<evidence type="ECO:0000256" key="4">
    <source>
        <dbReference type="ARBA" id="ARBA00023269"/>
    </source>
</evidence>
<keyword evidence="3" id="KW-0158">Chromosome</keyword>
<gene>
    <name evidence="7" type="ORF">B0A48_13394</name>
</gene>
<feature type="compositionally biased region" description="Acidic residues" evidence="5">
    <location>
        <begin position="57"/>
        <end position="69"/>
    </location>
</feature>
<dbReference type="OrthoDB" id="420022at2759"/>
<evidence type="ECO:0000256" key="2">
    <source>
        <dbReference type="ARBA" id="ARBA00010343"/>
    </source>
</evidence>
<feature type="domain" description="Core Histone H2A/H2B/H3" evidence="6">
    <location>
        <begin position="87"/>
        <end position="154"/>
    </location>
</feature>
<dbReference type="STRING" id="1507870.A0A1V8SQ88"/>
<dbReference type="InterPro" id="IPR000164">
    <property type="entry name" value="Histone_H3/CENP-A"/>
</dbReference>
<sequence>MPAYTEPSDRNVAEATTSMRESARDTTRDLSLQDLEAVNSIPPKEEETSAAVHADASDGETLDGEEDEAPVATGTTTEGEGTRGPQLVLPKLAFERLVQEIALDQGADLQLDEAALNALQEASEALLVQHFVLTRGCASHADRDTISVKDMRLANWMRRQYTGMVLGPCE</sequence>
<proteinExistence type="inferred from homology"/>